<proteinExistence type="predicted"/>
<sequence length="206" mass="24155">MPQFRTPFSQLNSKELKLLTMKITAYALRKLGNRIGAGPAMDPKDLTQRAILDTLEGRRKWNSPRYSIEQHLIGCINSYISHYFDSKEARTPRMQWPGPDNQDYALGDKAWDHRSPETIISNKDLMESVRKMIVNDGDPNLYQIWQRVEHSDWDLDQDLEQFCIELGFDPETGSAGYQRFNRLRKKIRMYARQCYEDDSSHTPQTH</sequence>
<dbReference type="EMBL" id="UINC01006982">
    <property type="protein sequence ID" value="SVA30764.1"/>
    <property type="molecule type" value="Genomic_DNA"/>
</dbReference>
<reference evidence="1" key="1">
    <citation type="submission" date="2018-05" db="EMBL/GenBank/DDBJ databases">
        <authorList>
            <person name="Lanie J.A."/>
            <person name="Ng W.-L."/>
            <person name="Kazmierczak K.M."/>
            <person name="Andrzejewski T.M."/>
            <person name="Davidsen T.M."/>
            <person name="Wayne K.J."/>
            <person name="Tettelin H."/>
            <person name="Glass J.I."/>
            <person name="Rusch D."/>
            <person name="Podicherti R."/>
            <person name="Tsui H.-C.T."/>
            <person name="Winkler M.E."/>
        </authorList>
    </citation>
    <scope>NUCLEOTIDE SEQUENCE</scope>
</reference>
<organism evidence="1">
    <name type="scientific">marine metagenome</name>
    <dbReference type="NCBI Taxonomy" id="408172"/>
    <lineage>
        <taxon>unclassified sequences</taxon>
        <taxon>metagenomes</taxon>
        <taxon>ecological metagenomes</taxon>
    </lineage>
</organism>
<gene>
    <name evidence="1" type="ORF">METZ01_LOCUS83618</name>
</gene>
<evidence type="ECO:0000313" key="1">
    <source>
        <dbReference type="EMBL" id="SVA30764.1"/>
    </source>
</evidence>
<protein>
    <submittedName>
        <fullName evidence="1">Uncharacterized protein</fullName>
    </submittedName>
</protein>
<name>A0A381US40_9ZZZZ</name>
<accession>A0A381US40</accession>
<dbReference type="AlphaFoldDB" id="A0A381US40"/>